<sequence length="112" mass="13218">MKKQSNFLDLVFDKNEKYRSETDSQGGVTIFVENKGFFNTIMQKFFKKPRFSQVHLEEFGSFIWPLIDGERNVQQIGIKVKEHFGDKAEPLYPRLVQYLKMLSGYSFVILKK</sequence>
<reference evidence="1 2" key="1">
    <citation type="submission" date="2020-08" db="EMBL/GenBank/DDBJ databases">
        <title>Genomic Encyclopedia of Type Strains, Phase IV (KMG-IV): sequencing the most valuable type-strain genomes for metagenomic binning, comparative biology and taxonomic classification.</title>
        <authorList>
            <person name="Goeker M."/>
        </authorList>
    </citation>
    <scope>NUCLEOTIDE SEQUENCE [LARGE SCALE GENOMIC DNA]</scope>
    <source>
        <strain evidence="1 2">DSM 103679</strain>
    </source>
</reference>
<dbReference type="InterPro" id="IPR008792">
    <property type="entry name" value="PQQD"/>
</dbReference>
<protein>
    <recommendedName>
        <fullName evidence="3">Coenzyme PQQ synthesis protein D (PqqD)</fullName>
    </recommendedName>
</protein>
<dbReference type="Gene3D" id="1.10.10.1150">
    <property type="entry name" value="Coenzyme PQQ synthesis protein D (PqqD)"/>
    <property type="match status" value="1"/>
</dbReference>
<evidence type="ECO:0008006" key="3">
    <source>
        <dbReference type="Google" id="ProtNLM"/>
    </source>
</evidence>
<comment type="caution">
    <text evidence="1">The sequence shown here is derived from an EMBL/GenBank/DDBJ whole genome shotgun (WGS) entry which is preliminary data.</text>
</comment>
<name>A0A840SJZ2_9SPIR</name>
<proteinExistence type="predicted"/>
<dbReference type="RefSeq" id="WP_184653252.1">
    <property type="nucleotide sequence ID" value="NZ_JACHFR010000004.1"/>
</dbReference>
<dbReference type="Proteomes" id="UP000578697">
    <property type="component" value="Unassembled WGS sequence"/>
</dbReference>
<evidence type="ECO:0000313" key="1">
    <source>
        <dbReference type="EMBL" id="MBB5219783.1"/>
    </source>
</evidence>
<accession>A0A840SJZ2</accession>
<evidence type="ECO:0000313" key="2">
    <source>
        <dbReference type="Proteomes" id="UP000578697"/>
    </source>
</evidence>
<dbReference type="EMBL" id="JACHFR010000004">
    <property type="protein sequence ID" value="MBB5219783.1"/>
    <property type="molecule type" value="Genomic_DNA"/>
</dbReference>
<dbReference type="Pfam" id="PF05402">
    <property type="entry name" value="PqqD"/>
    <property type="match status" value="1"/>
</dbReference>
<dbReference type="AlphaFoldDB" id="A0A840SJZ2"/>
<keyword evidence="2" id="KW-1185">Reference proteome</keyword>
<gene>
    <name evidence="1" type="ORF">HNP77_002172</name>
</gene>
<organism evidence="1 2">
    <name type="scientific">Treponema rectale</name>
    <dbReference type="NCBI Taxonomy" id="744512"/>
    <lineage>
        <taxon>Bacteria</taxon>
        <taxon>Pseudomonadati</taxon>
        <taxon>Spirochaetota</taxon>
        <taxon>Spirochaetia</taxon>
        <taxon>Spirochaetales</taxon>
        <taxon>Treponemataceae</taxon>
        <taxon>Treponema</taxon>
    </lineage>
</organism>
<dbReference type="InterPro" id="IPR041881">
    <property type="entry name" value="PqqD_sf"/>
</dbReference>